<comment type="caution">
    <text evidence="1">The sequence shown here is derived from an EMBL/GenBank/DDBJ whole genome shotgun (WGS) entry which is preliminary data.</text>
</comment>
<gene>
    <name evidence="1" type="ORF">CANINC_003100</name>
</gene>
<dbReference type="AlphaFoldDB" id="A0A4T0WZY4"/>
<reference evidence="1 2" key="1">
    <citation type="journal article" date="2019" name="Front. Genet.">
        <title>Whole-Genome Sequencing of the Opportunistic Yeast Pathogen Candida inconspicua Uncovers Its Hybrid Origin.</title>
        <authorList>
            <person name="Mixao V."/>
            <person name="Hansen A.P."/>
            <person name="Saus E."/>
            <person name="Boekhout T."/>
            <person name="Lass-Florl C."/>
            <person name="Gabaldon T."/>
        </authorList>
    </citation>
    <scope>NUCLEOTIDE SEQUENCE [LARGE SCALE GENOMIC DNA]</scope>
    <source>
        <strain evidence="1 2">CBS 180</strain>
    </source>
</reference>
<proteinExistence type="predicted"/>
<accession>A0A4T0WZY4</accession>
<evidence type="ECO:0000313" key="1">
    <source>
        <dbReference type="EMBL" id="TID23939.1"/>
    </source>
</evidence>
<dbReference type="EMBL" id="SELW01000512">
    <property type="protein sequence ID" value="TID23939.1"/>
    <property type="molecule type" value="Genomic_DNA"/>
</dbReference>
<sequence length="316" mass="36879">MDQETKEDSSNNYIFHLLSHDSARNTIDWQDYVKKTPTLVYKRPVSLQNYLKRLVITINNSPLDPTIKSVCIKYLNIPTNVKLTRYGVKAEYLGDLNIKGLNFTNRQKFMILQKAENLLQSMLKWTNFKEIVEQIPQLHYPRGFRNFLLTIKLPEDTTFNDLDSIFKIYLVKLHSAKIATFFTNTTALKLEKVISAENCVSEITVDNADSNSIETILKTQQENVRKIISKYGRDLVLSILFIKEEALKLGGYDRYFFIKLVWEELESCLDENRVFDKTIFQFKPNPPSIMSKNQSSFHESLESLVNKELKQLRRSI</sequence>
<name>A0A4T0WZY4_9ASCO</name>
<keyword evidence="2" id="KW-1185">Reference proteome</keyword>
<evidence type="ECO:0000313" key="2">
    <source>
        <dbReference type="Proteomes" id="UP000307173"/>
    </source>
</evidence>
<dbReference type="Proteomes" id="UP000307173">
    <property type="component" value="Unassembled WGS sequence"/>
</dbReference>
<organism evidence="1 2">
    <name type="scientific">Pichia inconspicua</name>
    <dbReference type="NCBI Taxonomy" id="52247"/>
    <lineage>
        <taxon>Eukaryota</taxon>
        <taxon>Fungi</taxon>
        <taxon>Dikarya</taxon>
        <taxon>Ascomycota</taxon>
        <taxon>Saccharomycotina</taxon>
        <taxon>Pichiomycetes</taxon>
        <taxon>Pichiales</taxon>
        <taxon>Pichiaceae</taxon>
        <taxon>Pichia</taxon>
    </lineage>
</organism>
<protein>
    <submittedName>
        <fullName evidence="1">Uncharacterized protein</fullName>
    </submittedName>
</protein>